<dbReference type="Proteomes" id="UP000243799">
    <property type="component" value="Unassembled WGS sequence"/>
</dbReference>
<name>A0A1I1CP35_9PSEU</name>
<dbReference type="InterPro" id="IPR051262">
    <property type="entry name" value="SMP-30/CGR1_Lactonase"/>
</dbReference>
<dbReference type="STRING" id="490629.SAMN05216266_1383"/>
<evidence type="ECO:0000256" key="1">
    <source>
        <dbReference type="ARBA" id="ARBA00008853"/>
    </source>
</evidence>
<dbReference type="AlphaFoldDB" id="A0A1I1CP35"/>
<sequence>MTRQARAACKNTLAFAVVVILSLGLLGASSAWSSQATSRDYLDIGIFSEVPDPGHPEGIVVAPDGTVYVSTHQNVLELPNGPSRVFKYSENGELLDEFEIEGQDPSRGSGVLGMAMDAEGVLYIVDRYPQRIVALDPNTGEQWDYATFSQVRDLCVPGPVLVLATQCAYADDLAFTPDGTLFVTDVAQNLIWRVPPGGGEAEEWFTDTRILSPFGPNGIEVMADGKTLMFAQTMTGPLDTLGNLLRGEPTLPATGKIFTLTVNDDGSPRDLETFWESEPGIGLDGIAIAESGNVYAALGLGSNSVVAISPEGEEIKRNPANEVENLLLEVPLDTPGSMKFLGDRLLVTNHAPFVAMPGAFVVFDVYTGERGLDPFRPQLPSR</sequence>
<evidence type="ECO:0000313" key="2">
    <source>
        <dbReference type="EMBL" id="SFB63842.1"/>
    </source>
</evidence>
<dbReference type="InterPro" id="IPR011042">
    <property type="entry name" value="6-blade_b-propeller_TolB-like"/>
</dbReference>
<dbReference type="EMBL" id="FOKG01000038">
    <property type="protein sequence ID" value="SFB63842.1"/>
    <property type="molecule type" value="Genomic_DNA"/>
</dbReference>
<dbReference type="Gene3D" id="2.120.10.30">
    <property type="entry name" value="TolB, C-terminal domain"/>
    <property type="match status" value="2"/>
</dbReference>
<reference evidence="3" key="1">
    <citation type="submission" date="2016-10" db="EMBL/GenBank/DDBJ databases">
        <authorList>
            <person name="Varghese N."/>
            <person name="Submissions S."/>
        </authorList>
    </citation>
    <scope>NUCLEOTIDE SEQUENCE [LARGE SCALE GENOMIC DNA]</scope>
    <source>
        <strain evidence="3">CGMCC 4.3568</strain>
    </source>
</reference>
<accession>A0A1I1CP35</accession>
<keyword evidence="3" id="KW-1185">Reference proteome</keyword>
<organism evidence="2 3">
    <name type="scientific">Amycolatopsis marina</name>
    <dbReference type="NCBI Taxonomy" id="490629"/>
    <lineage>
        <taxon>Bacteria</taxon>
        <taxon>Bacillati</taxon>
        <taxon>Actinomycetota</taxon>
        <taxon>Actinomycetes</taxon>
        <taxon>Pseudonocardiales</taxon>
        <taxon>Pseudonocardiaceae</taxon>
        <taxon>Amycolatopsis</taxon>
    </lineage>
</organism>
<evidence type="ECO:0000313" key="3">
    <source>
        <dbReference type="Proteomes" id="UP000243799"/>
    </source>
</evidence>
<protein>
    <submittedName>
        <fullName evidence="2">Sugar lactone lactonase YvrE</fullName>
    </submittedName>
</protein>
<proteinExistence type="inferred from homology"/>
<dbReference type="PANTHER" id="PTHR47572:SF4">
    <property type="entry name" value="LACTONASE DRP35"/>
    <property type="match status" value="1"/>
</dbReference>
<dbReference type="SUPFAM" id="SSF63829">
    <property type="entry name" value="Calcium-dependent phosphotriesterase"/>
    <property type="match status" value="1"/>
</dbReference>
<dbReference type="PANTHER" id="PTHR47572">
    <property type="entry name" value="LIPOPROTEIN-RELATED"/>
    <property type="match status" value="1"/>
</dbReference>
<gene>
    <name evidence="2" type="ORF">SAMN05216266_1383</name>
</gene>
<comment type="similarity">
    <text evidence="1">Belongs to the SMP-30/CGR1 family.</text>
</comment>